<feature type="compositionally biased region" description="Polar residues" evidence="1">
    <location>
        <begin position="231"/>
        <end position="245"/>
    </location>
</feature>
<feature type="compositionally biased region" description="Polar residues" evidence="1">
    <location>
        <begin position="642"/>
        <end position="652"/>
    </location>
</feature>
<feature type="compositionally biased region" description="Basic and acidic residues" evidence="1">
    <location>
        <begin position="820"/>
        <end position="841"/>
    </location>
</feature>
<protein>
    <submittedName>
        <fullName evidence="2">Uncharacterized protein</fullName>
    </submittedName>
</protein>
<feature type="region of interest" description="Disordered" evidence="1">
    <location>
        <begin position="820"/>
        <end position="844"/>
    </location>
</feature>
<feature type="compositionally biased region" description="Low complexity" evidence="1">
    <location>
        <begin position="25"/>
        <end position="36"/>
    </location>
</feature>
<feature type="region of interest" description="Disordered" evidence="1">
    <location>
        <begin position="1"/>
        <end position="143"/>
    </location>
</feature>
<accession>A0A8S1F027</accession>
<comment type="caution">
    <text evidence="2">The sequence shown here is derived from an EMBL/GenBank/DDBJ whole genome shotgun (WGS) entry which is preliminary data.</text>
</comment>
<reference evidence="2 3" key="1">
    <citation type="submission" date="2020-04" db="EMBL/GenBank/DDBJ databases">
        <authorList>
            <person name="Laetsch R D."/>
            <person name="Stevens L."/>
            <person name="Kumar S."/>
            <person name="Blaxter L. M."/>
        </authorList>
    </citation>
    <scope>NUCLEOTIDE SEQUENCE [LARGE SCALE GENOMIC DNA]</scope>
</reference>
<name>A0A8S1F027_9PELO</name>
<feature type="compositionally biased region" description="Low complexity" evidence="1">
    <location>
        <begin position="269"/>
        <end position="281"/>
    </location>
</feature>
<keyword evidence="3" id="KW-1185">Reference proteome</keyword>
<feature type="compositionally biased region" description="Polar residues" evidence="1">
    <location>
        <begin position="292"/>
        <end position="307"/>
    </location>
</feature>
<evidence type="ECO:0000313" key="2">
    <source>
        <dbReference type="EMBL" id="CAB3406947.1"/>
    </source>
</evidence>
<gene>
    <name evidence="2" type="ORF">CBOVIS_LOCUS8943</name>
</gene>
<dbReference type="EMBL" id="CADEPM010000005">
    <property type="protein sequence ID" value="CAB3406947.1"/>
    <property type="molecule type" value="Genomic_DNA"/>
</dbReference>
<feature type="compositionally biased region" description="Basic and acidic residues" evidence="1">
    <location>
        <begin position="680"/>
        <end position="691"/>
    </location>
</feature>
<dbReference type="Proteomes" id="UP000494206">
    <property type="component" value="Unassembled WGS sequence"/>
</dbReference>
<feature type="region of interest" description="Disordered" evidence="1">
    <location>
        <begin position="198"/>
        <end position="307"/>
    </location>
</feature>
<feature type="compositionally biased region" description="Polar residues" evidence="1">
    <location>
        <begin position="114"/>
        <end position="124"/>
    </location>
</feature>
<feature type="compositionally biased region" description="Basic and acidic residues" evidence="1">
    <location>
        <begin position="617"/>
        <end position="628"/>
    </location>
</feature>
<feature type="compositionally biased region" description="Polar residues" evidence="1">
    <location>
        <begin position="696"/>
        <end position="706"/>
    </location>
</feature>
<feature type="compositionally biased region" description="Polar residues" evidence="1">
    <location>
        <begin position="209"/>
        <end position="224"/>
    </location>
</feature>
<proteinExistence type="predicted"/>
<organism evidence="2 3">
    <name type="scientific">Caenorhabditis bovis</name>
    <dbReference type="NCBI Taxonomy" id="2654633"/>
    <lineage>
        <taxon>Eukaryota</taxon>
        <taxon>Metazoa</taxon>
        <taxon>Ecdysozoa</taxon>
        <taxon>Nematoda</taxon>
        <taxon>Chromadorea</taxon>
        <taxon>Rhabditida</taxon>
        <taxon>Rhabditina</taxon>
        <taxon>Rhabditomorpha</taxon>
        <taxon>Rhabditoidea</taxon>
        <taxon>Rhabditidae</taxon>
        <taxon>Peloderinae</taxon>
        <taxon>Caenorhabditis</taxon>
    </lineage>
</organism>
<evidence type="ECO:0000256" key="1">
    <source>
        <dbReference type="SAM" id="MobiDB-lite"/>
    </source>
</evidence>
<feature type="compositionally biased region" description="Basic and acidic residues" evidence="1">
    <location>
        <begin position="707"/>
        <end position="719"/>
    </location>
</feature>
<dbReference type="AlphaFoldDB" id="A0A8S1F027"/>
<feature type="region of interest" description="Disordered" evidence="1">
    <location>
        <begin position="532"/>
        <end position="804"/>
    </location>
</feature>
<evidence type="ECO:0000313" key="3">
    <source>
        <dbReference type="Proteomes" id="UP000494206"/>
    </source>
</evidence>
<feature type="compositionally biased region" description="Basic and acidic residues" evidence="1">
    <location>
        <begin position="752"/>
        <end position="769"/>
    </location>
</feature>
<sequence>MVKPSKEDRQSSSRHRFSDSDSDDGSCSSDLLSSFLTVNHSLSKRYKQLEKEKRELKKKVKKLEKELKEERRKHRRDNEDSGDDDAPPTQRRRLSPPRGPTAQPPAAGRALLGNPNQLARQPNQPAVVRNPEQPHVGNSVRSSNPMIAVNQATPNQERGQPSNSQQNVAANFGQAPNYYRNAVPNGQLNEAANKCEAPRGSTYKVGPQNGPSQHAHNRAMNQQAPPGGNQARANTASNPNQGNNNHRNENPPGQYYQAGQIGPSYPCAQQKQNDQFFQPGQQNGGQFRGIPQNGNIYQPYQMGPQNTFSNRYSNRGSSPPLQNAYQVRQAGQYYQGEPYNAVSYQMAQQTQGPSYSSYQVRNALSYQSAHQVAPTYQGQQNGHAYQAETHQNNPTYQIGYAAVAQAQGTAGCADQADAYMQTPTNSTITHRYVISQGGVYCCNDPERCPNSGPCNGWLPWNHNSSPPSHWDSSQIIVTQPVPQAASSSAFGSVSVTGRAAPRAVNASLKTPQPSLPSLSRGRAESAIVMASGSPLPVGRSVGSPTIATLGPAHGSPSSPANHESPAIQVSPDRDESRSDATPAEQALPPAEEEDEEASADAVRRSFQLAPATEECQEAQKETSAHEEGTSIIKMTPRALEATSVSQGMTRSTFKLAVETTDEASAPEASEDQHPTSSGPQKEKSSTTRALEKGPAPSNSSRSPLQNKSRESQKSSERVRPPSSPPTRPSNPAIPQKEENVKHPSLRLSNSGGERRQGHARQSDTQDRTVKVVVSASGQSRQRVRSASGETNEDTEDSDTRGPLLLRHVGASAGVDAAMARHGEEHRRHLERRENRDSKMNTETHTVTKSIEVTKKLLRYK</sequence>
<feature type="compositionally biased region" description="Basic and acidic residues" evidence="1">
    <location>
        <begin position="1"/>
        <end position="19"/>
    </location>
</feature>